<feature type="domain" description="RNA polymerase sigma-70 ECF-like HTH" evidence="1">
    <location>
        <begin position="4"/>
        <end position="183"/>
    </location>
</feature>
<dbReference type="RefSeq" id="WP_289166555.1">
    <property type="nucleotide sequence ID" value="NZ_JASZZN010000024.1"/>
</dbReference>
<evidence type="ECO:0000313" key="2">
    <source>
        <dbReference type="EMBL" id="MDM4018669.1"/>
    </source>
</evidence>
<dbReference type="NCBIfam" id="TIGR02999">
    <property type="entry name" value="Sig-70_X6"/>
    <property type="match status" value="1"/>
</dbReference>
<evidence type="ECO:0000259" key="1">
    <source>
        <dbReference type="Pfam" id="PF07638"/>
    </source>
</evidence>
<dbReference type="Proteomes" id="UP001239462">
    <property type="component" value="Unassembled WGS sequence"/>
</dbReference>
<comment type="caution">
    <text evidence="2">The sequence shown here is derived from an EMBL/GenBank/DDBJ whole genome shotgun (WGS) entry which is preliminary data.</text>
</comment>
<gene>
    <name evidence="2" type="ORF">QTN89_24665</name>
</gene>
<accession>A0ABT7PQ84</accession>
<evidence type="ECO:0000313" key="3">
    <source>
        <dbReference type="Proteomes" id="UP001239462"/>
    </source>
</evidence>
<dbReference type="Pfam" id="PF07638">
    <property type="entry name" value="Sigma70_ECF"/>
    <property type="match status" value="1"/>
</dbReference>
<dbReference type="EMBL" id="JASZZN010000024">
    <property type="protein sequence ID" value="MDM4018669.1"/>
    <property type="molecule type" value="Genomic_DNA"/>
</dbReference>
<dbReference type="InterPro" id="IPR053812">
    <property type="entry name" value="HTH_Sigma70_ECF-like"/>
</dbReference>
<organism evidence="2 3">
    <name type="scientific">Roseiconus lacunae</name>
    <dbReference type="NCBI Taxonomy" id="2605694"/>
    <lineage>
        <taxon>Bacteria</taxon>
        <taxon>Pseudomonadati</taxon>
        <taxon>Planctomycetota</taxon>
        <taxon>Planctomycetia</taxon>
        <taxon>Pirellulales</taxon>
        <taxon>Pirellulaceae</taxon>
        <taxon>Roseiconus</taxon>
    </lineage>
</organism>
<keyword evidence="3" id="KW-1185">Reference proteome</keyword>
<reference evidence="2 3" key="1">
    <citation type="submission" date="2023-06" db="EMBL/GenBank/DDBJ databases">
        <title>Roseiconus lacunae JC819 isolated from Gulf of Mannar region, Tamil Nadu.</title>
        <authorList>
            <person name="Pk S."/>
            <person name="Ch S."/>
            <person name="Ch V.R."/>
        </authorList>
    </citation>
    <scope>NUCLEOTIDE SEQUENCE [LARGE SCALE GENOMIC DNA]</scope>
    <source>
        <strain evidence="2 3">JC819</strain>
    </source>
</reference>
<sequence length="192" mass="20997">MKTAVPQSLQCIDLGKSLAVSDLFPKVYAELRLLAAARMAHERGDHTLQTTGLVHEAFMRLAGQDCNGSFETIPQFFAAAAEAMRRILIDHARKRNSLKRGGAFSRVDLSSCESANGNVVMLEDLLDLDGLLEKLKLEDPVVAQLVSLRVYAGLSVADASKVAGVSRSTGYQLWDYALSWFALEREPAEAEN</sequence>
<protein>
    <submittedName>
        <fullName evidence="2">ECF-type sigma factor</fullName>
    </submittedName>
</protein>
<dbReference type="InterPro" id="IPR011517">
    <property type="entry name" value="RNA_pol_sigma70_ECF-like"/>
</dbReference>
<proteinExistence type="predicted"/>
<name>A0ABT7PQ84_9BACT</name>